<dbReference type="PANTHER" id="PTHR42709">
    <property type="entry name" value="ALKALINE PHOSPHATASE LIKE PROTEIN"/>
    <property type="match status" value="1"/>
</dbReference>
<feature type="domain" description="VTT" evidence="7">
    <location>
        <begin position="50"/>
        <end position="175"/>
    </location>
</feature>
<dbReference type="InterPro" id="IPR032816">
    <property type="entry name" value="VTT_dom"/>
</dbReference>
<feature type="transmembrane region" description="Helical" evidence="6">
    <location>
        <begin position="184"/>
        <end position="207"/>
    </location>
</feature>
<keyword evidence="4 6" id="KW-1133">Transmembrane helix</keyword>
<evidence type="ECO:0000313" key="9">
    <source>
        <dbReference type="Proteomes" id="UP000443843"/>
    </source>
</evidence>
<feature type="transmembrane region" description="Helical" evidence="6">
    <location>
        <begin position="155"/>
        <end position="178"/>
    </location>
</feature>
<evidence type="ECO:0000313" key="8">
    <source>
        <dbReference type="EMBL" id="MWB78862.1"/>
    </source>
</evidence>
<evidence type="ECO:0000256" key="5">
    <source>
        <dbReference type="ARBA" id="ARBA00023136"/>
    </source>
</evidence>
<keyword evidence="9" id="KW-1185">Reference proteome</keyword>
<accession>A0A844WE76</accession>
<proteinExistence type="predicted"/>
<comment type="caution">
    <text evidence="8">The sequence shown here is derived from an EMBL/GenBank/DDBJ whole genome shotgun (WGS) entry which is preliminary data.</text>
</comment>
<evidence type="ECO:0000256" key="4">
    <source>
        <dbReference type="ARBA" id="ARBA00022989"/>
    </source>
</evidence>
<reference evidence="8 9" key="1">
    <citation type="submission" date="2019-11" db="EMBL/GenBank/DDBJ databases">
        <title>Pseudooceanicola pacifica sp. nov., isolated from deep-sea sediment of the Pacific Ocean.</title>
        <authorList>
            <person name="Lyu L."/>
        </authorList>
    </citation>
    <scope>NUCLEOTIDE SEQUENCE [LARGE SCALE GENOMIC DNA]</scope>
    <source>
        <strain evidence="8 9">216_PA32_1</strain>
    </source>
</reference>
<feature type="transmembrane region" description="Helical" evidence="6">
    <location>
        <begin position="69"/>
        <end position="90"/>
    </location>
</feature>
<organism evidence="8 9">
    <name type="scientific">Pseudooceanicola pacificus</name>
    <dbReference type="NCBI Taxonomy" id="2676438"/>
    <lineage>
        <taxon>Bacteria</taxon>
        <taxon>Pseudomonadati</taxon>
        <taxon>Pseudomonadota</taxon>
        <taxon>Alphaproteobacteria</taxon>
        <taxon>Rhodobacterales</taxon>
        <taxon>Paracoccaceae</taxon>
        <taxon>Pseudooceanicola</taxon>
    </lineage>
</organism>
<keyword evidence="5 6" id="KW-0472">Membrane</keyword>
<keyword evidence="2" id="KW-1003">Cell membrane</keyword>
<keyword evidence="3 6" id="KW-0812">Transmembrane</keyword>
<dbReference type="EMBL" id="WNXQ01000007">
    <property type="protein sequence ID" value="MWB78862.1"/>
    <property type="molecule type" value="Genomic_DNA"/>
</dbReference>
<protein>
    <submittedName>
        <fullName evidence="8">DedA family protein</fullName>
    </submittedName>
</protein>
<evidence type="ECO:0000256" key="6">
    <source>
        <dbReference type="SAM" id="Phobius"/>
    </source>
</evidence>
<dbReference type="PANTHER" id="PTHR42709:SF6">
    <property type="entry name" value="UNDECAPRENYL PHOSPHATE TRANSPORTER A"/>
    <property type="match status" value="1"/>
</dbReference>
<gene>
    <name evidence="8" type="ORF">GLS40_12550</name>
</gene>
<dbReference type="InterPro" id="IPR051311">
    <property type="entry name" value="DedA_domain"/>
</dbReference>
<comment type="subcellular location">
    <subcellularLocation>
        <location evidence="1">Cell membrane</location>
        <topology evidence="1">Multi-pass membrane protein</topology>
    </subcellularLocation>
</comment>
<dbReference type="AlphaFoldDB" id="A0A844WE76"/>
<evidence type="ECO:0000259" key="7">
    <source>
        <dbReference type="Pfam" id="PF09335"/>
    </source>
</evidence>
<evidence type="ECO:0000256" key="1">
    <source>
        <dbReference type="ARBA" id="ARBA00004651"/>
    </source>
</evidence>
<name>A0A844WE76_9RHOB</name>
<dbReference type="Proteomes" id="UP000443843">
    <property type="component" value="Unassembled WGS sequence"/>
</dbReference>
<sequence length="221" mass="23521">MTEPADGTLALKTMEKAAEFEAWLPMALAAHGPSLMFLLCGLSCLALPVPASLAMLIAGAIAATGDAELWQLAVASFLGAITGDQIAYFVGRAGRGPLIRWLDRAPKRRDARLRAEDWTRRRGGPGVLLSRWPISPLGPYVNFAAGAAGLGWSRFAAWGIPGEAVWVGINLGLGYLFADQIAHVAMLAHEVAGLVILMLALIGLGIWRARRRAGQLRDSEG</sequence>
<evidence type="ECO:0000256" key="3">
    <source>
        <dbReference type="ARBA" id="ARBA00022692"/>
    </source>
</evidence>
<feature type="transmembrane region" description="Helical" evidence="6">
    <location>
        <begin position="35"/>
        <end position="63"/>
    </location>
</feature>
<evidence type="ECO:0000256" key="2">
    <source>
        <dbReference type="ARBA" id="ARBA00022475"/>
    </source>
</evidence>
<dbReference type="RefSeq" id="WP_160383080.1">
    <property type="nucleotide sequence ID" value="NZ_WNXQ01000007.1"/>
</dbReference>
<dbReference type="Pfam" id="PF09335">
    <property type="entry name" value="VTT_dom"/>
    <property type="match status" value="1"/>
</dbReference>
<dbReference type="GO" id="GO:0005886">
    <property type="term" value="C:plasma membrane"/>
    <property type="evidence" value="ECO:0007669"/>
    <property type="project" value="UniProtKB-SubCell"/>
</dbReference>